<dbReference type="InterPro" id="IPR001969">
    <property type="entry name" value="Aspartic_peptidase_AS"/>
</dbReference>
<organism evidence="17 18">
    <name type="scientific">Exophiala dermatitidis</name>
    <name type="common">Black yeast-like fungus</name>
    <name type="synonym">Wangiella dermatitidis</name>
    <dbReference type="NCBI Taxonomy" id="5970"/>
    <lineage>
        <taxon>Eukaryota</taxon>
        <taxon>Fungi</taxon>
        <taxon>Dikarya</taxon>
        <taxon>Ascomycota</taxon>
        <taxon>Pezizomycotina</taxon>
        <taxon>Eurotiomycetes</taxon>
        <taxon>Chaetothyriomycetidae</taxon>
        <taxon>Chaetothyriales</taxon>
        <taxon>Herpotrichiellaceae</taxon>
        <taxon>Exophiala</taxon>
    </lineage>
</organism>
<dbReference type="GO" id="GO:0005886">
    <property type="term" value="C:plasma membrane"/>
    <property type="evidence" value="ECO:0007669"/>
    <property type="project" value="UniProtKB-SubCell"/>
</dbReference>
<feature type="region of interest" description="Disordered" evidence="14">
    <location>
        <begin position="395"/>
        <end position="479"/>
    </location>
</feature>
<evidence type="ECO:0000256" key="2">
    <source>
        <dbReference type="ARBA" id="ARBA00007447"/>
    </source>
</evidence>
<keyword evidence="6 13" id="KW-0064">Aspartyl protease</keyword>
<evidence type="ECO:0000256" key="13">
    <source>
        <dbReference type="RuleBase" id="RU000454"/>
    </source>
</evidence>
<comment type="caution">
    <text evidence="17">The sequence shown here is derived from an EMBL/GenBank/DDBJ whole genome shotgun (WGS) entry which is preliminary data.</text>
</comment>
<protein>
    <recommendedName>
        <fullName evidence="16">Peptidase A1 domain-containing protein</fullName>
    </recommendedName>
</protein>
<evidence type="ECO:0000256" key="15">
    <source>
        <dbReference type="SAM" id="SignalP"/>
    </source>
</evidence>
<gene>
    <name evidence="17" type="ORF">HRR80_005356</name>
</gene>
<dbReference type="FunFam" id="2.40.70.10:FF:000085">
    <property type="entry name" value="Aspartic-type endopeptidase (CtsD), putative"/>
    <property type="match status" value="1"/>
</dbReference>
<feature type="active site" evidence="11">
    <location>
        <position position="108"/>
    </location>
</feature>
<evidence type="ECO:0000256" key="1">
    <source>
        <dbReference type="ARBA" id="ARBA00004236"/>
    </source>
</evidence>
<dbReference type="EMBL" id="JAJGCB010000010">
    <property type="protein sequence ID" value="KAJ8990578.1"/>
    <property type="molecule type" value="Genomic_DNA"/>
</dbReference>
<dbReference type="Gene3D" id="2.40.70.10">
    <property type="entry name" value="Acid Proteases"/>
    <property type="match status" value="2"/>
</dbReference>
<keyword evidence="5 15" id="KW-0732">Signal</keyword>
<sequence>MHRRWLSLPLLSSCVSAFYPYQSSDGGDSKSKRFIPLNLESPSSDDTGVVTVDIQKLPVKRDNKFSVVLSSEPSMPNAMAISQDGQDYTYFSTIKVGSKGQEMYMLLDTGSANTWVMGSNCTSNACKIHNTFGPSDSTTLQTTTQAWSMSYGTGEVQGLVVKDTISFANYSLEMGFGLASNASDDFNSYPMDGILGLGRASSDQLGTETVMTVLSKQGDLADNIVGIHLQRNSDGAKDGQITFGGVDKSRFTSKIGYTKTANQDSWEIAADDAGVDGKAAGFSGKSAIIDTGTSYVLMPPADAATLHNLIPGSSKSGEIFTVPCSTTANVYFRFSGVNYTISPKDYVGKQSGSGCQSNIIGHQAFGADEWILGDVFLKNVYTVFDYGNNRIGFGTKSSTDDSASSSTTAASSSGTSSPTSKASSSASGSASHTSAKSSETMTTTASGSSSTGSADATSTSSAGDSSPFGDSSTSKNTGDRTAVPLLSVLLLISVTGFII</sequence>
<keyword evidence="7 13" id="KW-0378">Hydrolase</keyword>
<evidence type="ECO:0000256" key="5">
    <source>
        <dbReference type="ARBA" id="ARBA00022729"/>
    </source>
</evidence>
<dbReference type="AlphaFoldDB" id="A0AAN6ESR2"/>
<dbReference type="PROSITE" id="PS00141">
    <property type="entry name" value="ASP_PROTEASE"/>
    <property type="match status" value="2"/>
</dbReference>
<keyword evidence="3" id="KW-1003">Cell membrane</keyword>
<dbReference type="PROSITE" id="PS51767">
    <property type="entry name" value="PEPTIDASE_A1"/>
    <property type="match status" value="1"/>
</dbReference>
<keyword evidence="12" id="KW-1015">Disulfide bond</keyword>
<dbReference type="InterPro" id="IPR034164">
    <property type="entry name" value="Pepsin-like_dom"/>
</dbReference>
<evidence type="ECO:0000256" key="14">
    <source>
        <dbReference type="SAM" id="MobiDB-lite"/>
    </source>
</evidence>
<feature type="active site" evidence="11">
    <location>
        <position position="290"/>
    </location>
</feature>
<reference evidence="17" key="1">
    <citation type="submission" date="2023-01" db="EMBL/GenBank/DDBJ databases">
        <title>Exophiala dermititidis isolated from Cystic Fibrosis Patient.</title>
        <authorList>
            <person name="Kurbessoian T."/>
            <person name="Crocker A."/>
            <person name="Murante D."/>
            <person name="Hogan D.A."/>
            <person name="Stajich J.E."/>
        </authorList>
    </citation>
    <scope>NUCLEOTIDE SEQUENCE</scope>
    <source>
        <strain evidence="17">Ex8</strain>
    </source>
</reference>
<feature type="compositionally biased region" description="Low complexity" evidence="14">
    <location>
        <begin position="395"/>
        <end position="466"/>
    </location>
</feature>
<dbReference type="InterPro" id="IPR001461">
    <property type="entry name" value="Aspartic_peptidase_A1"/>
</dbReference>
<dbReference type="Pfam" id="PF00026">
    <property type="entry name" value="Asp"/>
    <property type="match status" value="1"/>
</dbReference>
<keyword evidence="8" id="KW-0472">Membrane</keyword>
<evidence type="ECO:0000256" key="10">
    <source>
        <dbReference type="ARBA" id="ARBA00023288"/>
    </source>
</evidence>
<feature type="domain" description="Peptidase A1" evidence="16">
    <location>
        <begin position="90"/>
        <end position="394"/>
    </location>
</feature>
<evidence type="ECO:0000256" key="9">
    <source>
        <dbReference type="ARBA" id="ARBA00023180"/>
    </source>
</evidence>
<dbReference type="CDD" id="cd05471">
    <property type="entry name" value="pepsin_like"/>
    <property type="match status" value="1"/>
</dbReference>
<evidence type="ECO:0000313" key="18">
    <source>
        <dbReference type="Proteomes" id="UP001161757"/>
    </source>
</evidence>
<evidence type="ECO:0000256" key="11">
    <source>
        <dbReference type="PIRSR" id="PIRSR601461-1"/>
    </source>
</evidence>
<evidence type="ECO:0000256" key="3">
    <source>
        <dbReference type="ARBA" id="ARBA00022475"/>
    </source>
</evidence>
<evidence type="ECO:0000259" key="16">
    <source>
        <dbReference type="PROSITE" id="PS51767"/>
    </source>
</evidence>
<dbReference type="PRINTS" id="PR00792">
    <property type="entry name" value="PEPSIN"/>
</dbReference>
<dbReference type="PANTHER" id="PTHR47966">
    <property type="entry name" value="BETA-SITE APP-CLEAVING ENZYME, ISOFORM A-RELATED"/>
    <property type="match status" value="1"/>
</dbReference>
<evidence type="ECO:0000313" key="17">
    <source>
        <dbReference type="EMBL" id="KAJ8990578.1"/>
    </source>
</evidence>
<dbReference type="InterPro" id="IPR021109">
    <property type="entry name" value="Peptidase_aspartic_dom_sf"/>
</dbReference>
<comment type="similarity">
    <text evidence="2 13">Belongs to the peptidase A1 family.</text>
</comment>
<dbReference type="FunFam" id="2.40.70.10:FF:000060">
    <property type="entry name" value="Aspartic-type endopeptidase ctsD"/>
    <property type="match status" value="1"/>
</dbReference>
<dbReference type="SUPFAM" id="SSF50630">
    <property type="entry name" value="Acid proteases"/>
    <property type="match status" value="1"/>
</dbReference>
<name>A0AAN6ESR2_EXODE</name>
<evidence type="ECO:0000256" key="7">
    <source>
        <dbReference type="ARBA" id="ARBA00022801"/>
    </source>
</evidence>
<evidence type="ECO:0000256" key="6">
    <source>
        <dbReference type="ARBA" id="ARBA00022750"/>
    </source>
</evidence>
<evidence type="ECO:0000256" key="4">
    <source>
        <dbReference type="ARBA" id="ARBA00022670"/>
    </source>
</evidence>
<dbReference type="InterPro" id="IPR033121">
    <property type="entry name" value="PEPTIDASE_A1"/>
</dbReference>
<feature type="disulfide bond" evidence="12">
    <location>
        <begin position="121"/>
        <end position="126"/>
    </location>
</feature>
<dbReference type="GO" id="GO:0006508">
    <property type="term" value="P:proteolysis"/>
    <property type="evidence" value="ECO:0007669"/>
    <property type="project" value="UniProtKB-KW"/>
</dbReference>
<proteinExistence type="inferred from homology"/>
<dbReference type="Proteomes" id="UP001161757">
    <property type="component" value="Unassembled WGS sequence"/>
</dbReference>
<evidence type="ECO:0000256" key="8">
    <source>
        <dbReference type="ARBA" id="ARBA00023136"/>
    </source>
</evidence>
<feature type="chain" id="PRO_5042951407" description="Peptidase A1 domain-containing protein" evidence="15">
    <location>
        <begin position="18"/>
        <end position="499"/>
    </location>
</feature>
<comment type="subcellular location">
    <subcellularLocation>
        <location evidence="1">Cell membrane</location>
    </subcellularLocation>
</comment>
<keyword evidence="4 13" id="KW-0645">Protease</keyword>
<keyword evidence="10" id="KW-0449">Lipoprotein</keyword>
<keyword evidence="9" id="KW-0325">Glycoprotein</keyword>
<dbReference type="GO" id="GO:0004190">
    <property type="term" value="F:aspartic-type endopeptidase activity"/>
    <property type="evidence" value="ECO:0007669"/>
    <property type="project" value="UniProtKB-KW"/>
</dbReference>
<feature type="signal peptide" evidence="15">
    <location>
        <begin position="1"/>
        <end position="17"/>
    </location>
</feature>
<accession>A0AAN6ESR2</accession>
<evidence type="ECO:0000256" key="12">
    <source>
        <dbReference type="PIRSR" id="PIRSR601461-2"/>
    </source>
</evidence>
<dbReference type="PANTHER" id="PTHR47966:SF75">
    <property type="entry name" value="ENDOPEPTIDASE (CTSD), PUTATIVE (AFU_ORTHOLOGUE AFUA_4G07040)-RELATED"/>
    <property type="match status" value="1"/>
</dbReference>